<dbReference type="CDD" id="cd08300">
    <property type="entry name" value="alcohol_DH_class_III"/>
    <property type="match status" value="1"/>
</dbReference>
<dbReference type="PRINTS" id="PR00463">
    <property type="entry name" value="EP450I"/>
</dbReference>
<dbReference type="Pfam" id="PF00067">
    <property type="entry name" value="p450"/>
    <property type="match status" value="1"/>
</dbReference>
<comment type="similarity">
    <text evidence="2">Belongs to the zinc-containing alcohol dehydrogenase family. Class-III subfamily.</text>
</comment>
<evidence type="ECO:0000313" key="17">
    <source>
        <dbReference type="EMBL" id="PWI75196.1"/>
    </source>
</evidence>
<dbReference type="InterPro" id="IPR017972">
    <property type="entry name" value="Cyt_P450_CS"/>
</dbReference>
<dbReference type="SMART" id="SM00829">
    <property type="entry name" value="PKS_ER"/>
    <property type="match status" value="1"/>
</dbReference>
<dbReference type="NCBIfam" id="TIGR02818">
    <property type="entry name" value="adh_III_F_hyde"/>
    <property type="match status" value="1"/>
</dbReference>
<feature type="signal peptide" evidence="15">
    <location>
        <begin position="1"/>
        <end position="19"/>
    </location>
</feature>
<dbReference type="GO" id="GO:0004022">
    <property type="term" value="F:alcohol dehydrogenase (NAD+) activity"/>
    <property type="evidence" value="ECO:0007669"/>
    <property type="project" value="UniProtKB-EC"/>
</dbReference>
<feature type="region of interest" description="Disordered" evidence="14">
    <location>
        <begin position="558"/>
        <end position="580"/>
    </location>
</feature>
<feature type="compositionally biased region" description="Basic and acidic residues" evidence="14">
    <location>
        <begin position="561"/>
        <end position="574"/>
    </location>
</feature>
<dbReference type="Pfam" id="PF08240">
    <property type="entry name" value="ADH_N"/>
    <property type="match status" value="1"/>
</dbReference>
<keyword evidence="7" id="KW-0520">NAD</keyword>
<comment type="catalytic activity">
    <reaction evidence="8">
        <text>S-(hydroxymethyl)glutathione + NADP(+) = S-formylglutathione + NADPH + H(+)</text>
        <dbReference type="Rhea" id="RHEA:19981"/>
        <dbReference type="ChEBI" id="CHEBI:15378"/>
        <dbReference type="ChEBI" id="CHEBI:57688"/>
        <dbReference type="ChEBI" id="CHEBI:57783"/>
        <dbReference type="ChEBI" id="CHEBI:58349"/>
        <dbReference type="ChEBI" id="CHEBI:58758"/>
        <dbReference type="EC" id="1.1.1.284"/>
    </reaction>
</comment>
<dbReference type="Gene3D" id="3.40.50.720">
    <property type="entry name" value="NAD(P)-binding Rossmann-like Domain"/>
    <property type="match status" value="1"/>
</dbReference>
<dbReference type="FunFam" id="3.40.50.720:FF:000003">
    <property type="entry name" value="S-(hydroxymethyl)glutathione dehydrogenase"/>
    <property type="match status" value="1"/>
</dbReference>
<dbReference type="EMBL" id="LCWV01000002">
    <property type="protein sequence ID" value="PWI75196.1"/>
    <property type="molecule type" value="Genomic_DNA"/>
</dbReference>
<dbReference type="GO" id="GO:0046294">
    <property type="term" value="P:formaldehyde catabolic process"/>
    <property type="evidence" value="ECO:0007669"/>
    <property type="project" value="InterPro"/>
</dbReference>
<comment type="cofactor">
    <cofactor evidence="13">
        <name>heme</name>
        <dbReference type="ChEBI" id="CHEBI:30413"/>
    </cofactor>
</comment>
<comment type="catalytic activity">
    <reaction evidence="11">
        <text>a secondary alcohol + NAD(+) = a ketone + NADH + H(+)</text>
        <dbReference type="Rhea" id="RHEA:10740"/>
        <dbReference type="ChEBI" id="CHEBI:15378"/>
        <dbReference type="ChEBI" id="CHEBI:17087"/>
        <dbReference type="ChEBI" id="CHEBI:35681"/>
        <dbReference type="ChEBI" id="CHEBI:57540"/>
        <dbReference type="ChEBI" id="CHEBI:57945"/>
        <dbReference type="EC" id="1.1.1.1"/>
    </reaction>
</comment>
<evidence type="ECO:0000256" key="5">
    <source>
        <dbReference type="ARBA" id="ARBA00023002"/>
    </source>
</evidence>
<dbReference type="Proteomes" id="UP000245956">
    <property type="component" value="Unassembled WGS sequence"/>
</dbReference>
<dbReference type="InterPro" id="IPR036291">
    <property type="entry name" value="NAD(P)-bd_dom_sf"/>
</dbReference>
<dbReference type="SUPFAM" id="SSF50129">
    <property type="entry name" value="GroES-like"/>
    <property type="match status" value="2"/>
</dbReference>
<dbReference type="GO" id="GO:0005506">
    <property type="term" value="F:iron ion binding"/>
    <property type="evidence" value="ECO:0007669"/>
    <property type="project" value="InterPro"/>
</dbReference>
<dbReference type="PROSITE" id="PS00086">
    <property type="entry name" value="CYTOCHROME_P450"/>
    <property type="match status" value="1"/>
</dbReference>
<evidence type="ECO:0000256" key="8">
    <source>
        <dbReference type="ARBA" id="ARBA00047793"/>
    </source>
</evidence>
<evidence type="ECO:0000256" key="15">
    <source>
        <dbReference type="SAM" id="SignalP"/>
    </source>
</evidence>
<dbReference type="GO" id="GO:0051903">
    <property type="term" value="F:S-(hydroxymethyl)glutathione dehydrogenase [NAD(P)+] activity"/>
    <property type="evidence" value="ECO:0007669"/>
    <property type="project" value="UniProtKB-EC"/>
</dbReference>
<dbReference type="InterPro" id="IPR011032">
    <property type="entry name" value="GroES-like_sf"/>
</dbReference>
<dbReference type="SUPFAM" id="SSF51735">
    <property type="entry name" value="NAD(P)-binding Rossmann-fold domains"/>
    <property type="match status" value="1"/>
</dbReference>
<keyword evidence="3 13" id="KW-0479">Metal-binding</keyword>
<comment type="caution">
    <text evidence="17">The sequence shown here is derived from an EMBL/GenBank/DDBJ whole genome shotgun (WGS) entry which is preliminary data.</text>
</comment>
<dbReference type="PRINTS" id="PR00385">
    <property type="entry name" value="P450"/>
</dbReference>
<comment type="catalytic activity">
    <reaction evidence="10">
        <text>S-(hydroxymethyl)glutathione + NAD(+) = S-formylglutathione + NADH + H(+)</text>
        <dbReference type="Rhea" id="RHEA:19985"/>
        <dbReference type="ChEBI" id="CHEBI:15378"/>
        <dbReference type="ChEBI" id="CHEBI:57540"/>
        <dbReference type="ChEBI" id="CHEBI:57688"/>
        <dbReference type="ChEBI" id="CHEBI:57945"/>
        <dbReference type="ChEBI" id="CHEBI:58758"/>
        <dbReference type="EC" id="1.1.1.284"/>
    </reaction>
</comment>
<dbReference type="InterPro" id="IPR036396">
    <property type="entry name" value="Cyt_P450_sf"/>
</dbReference>
<keyword evidence="5" id="KW-0560">Oxidoreductase</keyword>
<evidence type="ECO:0000256" key="2">
    <source>
        <dbReference type="ARBA" id="ARBA00010902"/>
    </source>
</evidence>
<gene>
    <name evidence="17" type="ORF">PCL_05854</name>
</gene>
<evidence type="ECO:0000256" key="9">
    <source>
        <dbReference type="ARBA" id="ARBA00047901"/>
    </source>
</evidence>
<evidence type="ECO:0000256" key="10">
    <source>
        <dbReference type="ARBA" id="ARBA00048110"/>
    </source>
</evidence>
<evidence type="ECO:0000256" key="3">
    <source>
        <dbReference type="ARBA" id="ARBA00022723"/>
    </source>
</evidence>
<comment type="cofactor">
    <cofactor evidence="1">
        <name>Zn(2+)</name>
        <dbReference type="ChEBI" id="CHEBI:29105"/>
    </cofactor>
</comment>
<dbReference type="InterPro" id="IPR002328">
    <property type="entry name" value="ADH_Zn_CS"/>
</dbReference>
<evidence type="ECO:0000256" key="4">
    <source>
        <dbReference type="ARBA" id="ARBA00022833"/>
    </source>
</evidence>
<dbReference type="PANTHER" id="PTHR43880">
    <property type="entry name" value="ALCOHOL DEHYDROGENASE"/>
    <property type="match status" value="1"/>
</dbReference>
<sequence>MKHASRAWIFLSCRAGCRGFAAGIHCSSLQGQVPNTSSCRSVTTGGGWAAVTCTGGRRGRPNPEPPSAWEGERHISHAEDCLKRGVGGLDCRRGHLKDGQPPSDRAPPLGAPAPQRGRRWSWSSSNANGGFGDRSVVTTANERHGRCGQLPLTFRTIKPTPGPALPTFYIDIPTITCKAAVAWEAGKELSIEDIEVAPPKAHEVRIEIYYTGVCHTDAYTLSGKDPEGAFPIVLGHEGAGIVESVGEGVTNVKPGDHVVALYTPECKECKFCKSGKTNLCGKIRATQGKGVMPDGTSRFKCKGKDLLHFMGTSTFSQYTVVADISVVAVQPDAPMDRTCLLGCGITTGYGAARVTAKVEEGSNIAIFGAGCVGLSVVQGAVINKAGKIIVVDVNPAKEEWAKKFGATDFVNPNDLKGQTIVEKLIEMTDGGCDYTFDCTGNVNVMRAALEACHKGWGESIIIGVAAAGQEIATRPFQLVTGRVWKGCAFGGIKGRSQMEGLVSDYLSGALKVDEFITHRKTLGEMNEAFETMKSGDCIRAVVDMRKFRTDYLGRVPAVAQRDQRQQHKDRHDGLPRPTAPDPRAHAFVFFRHNGTGVASATPFRWPGRRSIFDKHVSQVTGSSQGGCAVESRCDCDAECTALQTGPALQHHVALHLYCVECYHVLAEDARDLDWVYIAEMSGNGRSNYRFRKPTTPRELLTTMIDNGFARFCLILSVPLALVLLVVRLPGIERLVWVLAYTQQKAYGVYHNPTSRLPGPWHTKWTSAVLDYHWLRGTRPQWIDGLHQRYGRIVRIAPKEVDICDVDAVKTIYTVRETFLKPVWYQHFTTFGLENVFNTNNVEFHRRHRRLLSGPISESSLREYRHLVDARCRLTLQRIREDMRSKGAADLFKWWMLFATDVIGEMTFGESFKTLEHGERNDYVRMLGQTGNLGVVRSTFPLLTSIATKIPLPYFSKAVGYSRTLTKYAGESLGRYKKVVEATPELAQQTLFTNLLKAKEDDRLTFEEMRNEAEVYIIGGSDTTTITLTYLVWSVCRHPLVRSVLLKELELLSDDFDEQDLKDLPYLNQVISETLRLYPAVPSGLPRLVPPGGAELCGYALNEGVSVGAQAYSMHRDPEIYPDPHAFNPSRWASPTRAMKDAFMPFGKGARVCIGMHLAQLELRLATARFFLEFPDATMASVDGMTDEDMEQVIHFLLAPKGRRCLVYSAIGASG</sequence>
<evidence type="ECO:0000256" key="7">
    <source>
        <dbReference type="ARBA" id="ARBA00023027"/>
    </source>
</evidence>
<feature type="region of interest" description="Disordered" evidence="14">
    <location>
        <begin position="92"/>
        <end position="133"/>
    </location>
</feature>
<dbReference type="InterPro" id="IPR020843">
    <property type="entry name" value="ER"/>
</dbReference>
<feature type="domain" description="Enoyl reductase (ER)" evidence="16">
    <location>
        <begin position="186"/>
        <end position="542"/>
    </location>
</feature>
<dbReference type="Gene3D" id="3.90.180.10">
    <property type="entry name" value="Medium-chain alcohol dehydrogenases, catalytic domain"/>
    <property type="match status" value="1"/>
</dbReference>
<comment type="catalytic activity">
    <reaction evidence="12">
        <text>a primary alcohol + NAD(+) = an aldehyde + NADH + H(+)</text>
        <dbReference type="Rhea" id="RHEA:10736"/>
        <dbReference type="ChEBI" id="CHEBI:15378"/>
        <dbReference type="ChEBI" id="CHEBI:15734"/>
        <dbReference type="ChEBI" id="CHEBI:17478"/>
        <dbReference type="ChEBI" id="CHEBI:57540"/>
        <dbReference type="ChEBI" id="CHEBI:57945"/>
        <dbReference type="EC" id="1.1.1.1"/>
    </reaction>
</comment>
<evidence type="ECO:0000256" key="6">
    <source>
        <dbReference type="ARBA" id="ARBA00023004"/>
    </source>
</evidence>
<dbReference type="SUPFAM" id="SSF48264">
    <property type="entry name" value="Cytochrome P450"/>
    <property type="match status" value="1"/>
</dbReference>
<reference evidence="17 18" key="1">
    <citation type="journal article" date="2016" name="Front. Microbiol.">
        <title>Genome and transcriptome sequences reveal the specific parasitism of the nematophagous Purpureocillium lilacinum 36-1.</title>
        <authorList>
            <person name="Xie J."/>
            <person name="Li S."/>
            <person name="Mo C."/>
            <person name="Xiao X."/>
            <person name="Peng D."/>
            <person name="Wang G."/>
            <person name="Xiao Y."/>
        </authorList>
    </citation>
    <scope>NUCLEOTIDE SEQUENCE [LARGE SCALE GENOMIC DNA]</scope>
    <source>
        <strain evidence="17 18">36-1</strain>
    </source>
</reference>
<evidence type="ECO:0000256" key="14">
    <source>
        <dbReference type="SAM" id="MobiDB-lite"/>
    </source>
</evidence>
<evidence type="ECO:0000313" key="18">
    <source>
        <dbReference type="Proteomes" id="UP000245956"/>
    </source>
</evidence>
<dbReference type="GO" id="GO:0005829">
    <property type="term" value="C:cytosol"/>
    <property type="evidence" value="ECO:0007669"/>
    <property type="project" value="TreeGrafter"/>
</dbReference>
<dbReference type="FunFam" id="3.90.180.10:FF:000001">
    <property type="entry name" value="S-(hydroxymethyl)glutathione dehydrogenase"/>
    <property type="match status" value="1"/>
</dbReference>
<dbReference type="GO" id="GO:0004497">
    <property type="term" value="F:monooxygenase activity"/>
    <property type="evidence" value="ECO:0007669"/>
    <property type="project" value="InterPro"/>
</dbReference>
<comment type="catalytic activity">
    <reaction evidence="9">
        <text>S-nitrosoglutathione + NADH + H(+) = S-(hydroxysulfenamide)glutathione + NAD(+)</text>
        <dbReference type="Rhea" id="RHEA:78371"/>
        <dbReference type="ChEBI" id="CHEBI:15378"/>
        <dbReference type="ChEBI" id="CHEBI:57540"/>
        <dbReference type="ChEBI" id="CHEBI:57945"/>
        <dbReference type="ChEBI" id="CHEBI:145544"/>
        <dbReference type="ChEBI" id="CHEBI:229723"/>
    </reaction>
</comment>
<dbReference type="Gene3D" id="1.10.630.10">
    <property type="entry name" value="Cytochrome P450"/>
    <property type="match status" value="1"/>
</dbReference>
<organism evidence="17 18">
    <name type="scientific">Purpureocillium lilacinum</name>
    <name type="common">Paecilomyces lilacinus</name>
    <dbReference type="NCBI Taxonomy" id="33203"/>
    <lineage>
        <taxon>Eukaryota</taxon>
        <taxon>Fungi</taxon>
        <taxon>Dikarya</taxon>
        <taxon>Ascomycota</taxon>
        <taxon>Pezizomycotina</taxon>
        <taxon>Sordariomycetes</taxon>
        <taxon>Hypocreomycetidae</taxon>
        <taxon>Hypocreales</taxon>
        <taxon>Ophiocordycipitaceae</taxon>
        <taxon>Purpureocillium</taxon>
    </lineage>
</organism>
<keyword evidence="13" id="KW-0349">Heme</keyword>
<keyword evidence="6 13" id="KW-0408">Iron</keyword>
<dbReference type="PANTHER" id="PTHR43880:SF12">
    <property type="entry name" value="ALCOHOL DEHYDROGENASE CLASS-3"/>
    <property type="match status" value="1"/>
</dbReference>
<protein>
    <recommendedName>
        <fullName evidence="16">Enoyl reductase (ER) domain-containing protein</fullName>
    </recommendedName>
</protein>
<feature type="binding site" description="axial binding residue" evidence="13">
    <location>
        <position position="1152"/>
    </location>
    <ligand>
        <name>heme</name>
        <dbReference type="ChEBI" id="CHEBI:30413"/>
    </ligand>
    <ligandPart>
        <name>Fe</name>
        <dbReference type="ChEBI" id="CHEBI:18248"/>
    </ligandPart>
</feature>
<dbReference type="InterPro" id="IPR013149">
    <property type="entry name" value="ADH-like_C"/>
</dbReference>
<dbReference type="InterPro" id="IPR001128">
    <property type="entry name" value="Cyt_P450"/>
</dbReference>
<evidence type="ECO:0000259" key="16">
    <source>
        <dbReference type="SMART" id="SM00829"/>
    </source>
</evidence>
<evidence type="ECO:0000256" key="11">
    <source>
        <dbReference type="ARBA" id="ARBA00049164"/>
    </source>
</evidence>
<dbReference type="GO" id="GO:0016705">
    <property type="term" value="F:oxidoreductase activity, acting on paired donors, with incorporation or reduction of molecular oxygen"/>
    <property type="evidence" value="ECO:0007669"/>
    <property type="project" value="InterPro"/>
</dbReference>
<dbReference type="GO" id="GO:0008270">
    <property type="term" value="F:zinc ion binding"/>
    <property type="evidence" value="ECO:0007669"/>
    <property type="project" value="InterPro"/>
</dbReference>
<keyword evidence="15" id="KW-0732">Signal</keyword>
<dbReference type="CDD" id="cd11059">
    <property type="entry name" value="CYP_fungal"/>
    <property type="match status" value="1"/>
</dbReference>
<evidence type="ECO:0000256" key="13">
    <source>
        <dbReference type="PIRSR" id="PIRSR602401-1"/>
    </source>
</evidence>
<proteinExistence type="inferred from homology"/>
<dbReference type="InterPro" id="IPR013154">
    <property type="entry name" value="ADH-like_N"/>
</dbReference>
<keyword evidence="4" id="KW-0862">Zinc</keyword>
<dbReference type="PROSITE" id="PS00059">
    <property type="entry name" value="ADH_ZINC"/>
    <property type="match status" value="1"/>
</dbReference>
<accession>A0A2U3EL07</accession>
<dbReference type="GO" id="GO:0020037">
    <property type="term" value="F:heme binding"/>
    <property type="evidence" value="ECO:0007669"/>
    <property type="project" value="InterPro"/>
</dbReference>
<evidence type="ECO:0000256" key="1">
    <source>
        <dbReference type="ARBA" id="ARBA00001947"/>
    </source>
</evidence>
<dbReference type="AlphaFoldDB" id="A0A2U3EL07"/>
<feature type="chain" id="PRO_5015558537" description="Enoyl reductase (ER) domain-containing protein" evidence="15">
    <location>
        <begin position="20"/>
        <end position="1214"/>
    </location>
</feature>
<dbReference type="InterPro" id="IPR014183">
    <property type="entry name" value="ADH_3"/>
</dbReference>
<dbReference type="InterPro" id="IPR002401">
    <property type="entry name" value="Cyt_P450_E_grp-I"/>
</dbReference>
<dbReference type="Pfam" id="PF00107">
    <property type="entry name" value="ADH_zinc_N"/>
    <property type="match status" value="1"/>
</dbReference>
<evidence type="ECO:0000256" key="12">
    <source>
        <dbReference type="ARBA" id="ARBA00049243"/>
    </source>
</evidence>
<name>A0A2U3EL07_PURLI</name>